<feature type="transmembrane region" description="Helical" evidence="8">
    <location>
        <begin position="218"/>
        <end position="237"/>
    </location>
</feature>
<evidence type="ECO:0000313" key="9">
    <source>
        <dbReference type="EMBL" id="KAA1039493.1"/>
    </source>
</evidence>
<dbReference type="InterPro" id="IPR006042">
    <property type="entry name" value="Xan_ur_permease"/>
</dbReference>
<keyword evidence="6 8" id="KW-1133">Transmembrane helix</keyword>
<feature type="transmembrane region" description="Helical" evidence="8">
    <location>
        <begin position="178"/>
        <end position="198"/>
    </location>
</feature>
<gene>
    <name evidence="9" type="ORF">ERX35_005285</name>
    <name evidence="10" type="ORF">KFV11_11330</name>
</gene>
<dbReference type="Proteomes" id="UP001057381">
    <property type="component" value="Chromosome"/>
</dbReference>
<keyword evidence="11" id="KW-1185">Reference proteome</keyword>
<feature type="transmembrane region" description="Helical" evidence="8">
    <location>
        <begin position="147"/>
        <end position="166"/>
    </location>
</feature>
<keyword evidence="3" id="KW-0813">Transport</keyword>
<feature type="transmembrane region" description="Helical" evidence="8">
    <location>
        <begin position="88"/>
        <end position="110"/>
    </location>
</feature>
<comment type="subcellular location">
    <subcellularLocation>
        <location evidence="1">Cell membrane</location>
        <topology evidence="1">Multi-pass membrane protein</topology>
    </subcellularLocation>
</comment>
<feature type="transmembrane region" description="Helical" evidence="8">
    <location>
        <begin position="63"/>
        <end position="82"/>
    </location>
</feature>
<dbReference type="AlphaFoldDB" id="A0A9Q9BWJ5"/>
<dbReference type="RefSeq" id="WP_149458889.1">
    <property type="nucleotide sequence ID" value="NZ_CP073809.1"/>
</dbReference>
<dbReference type="Proteomes" id="UP000295735">
    <property type="component" value="Unassembled WGS sequence"/>
</dbReference>
<keyword evidence="4" id="KW-1003">Cell membrane</keyword>
<dbReference type="KEGG" id="mequ:KFV11_11330"/>
<protein>
    <submittedName>
        <fullName evidence="10">Purine permease</fullName>
    </submittedName>
</protein>
<keyword evidence="5 8" id="KW-0812">Transmembrane</keyword>
<reference evidence="10" key="2">
    <citation type="submission" date="2021-04" db="EMBL/GenBank/DDBJ databases">
        <title>Complete Genome Sequences of Macrococcus spp. from dog and cattle.</title>
        <authorList>
            <person name="Schwendener S."/>
            <person name="Perreten V."/>
        </authorList>
    </citation>
    <scope>NUCLEOTIDE SEQUENCE</scope>
    <source>
        <strain evidence="10">Epi0143-OL</strain>
    </source>
</reference>
<evidence type="ECO:0000313" key="10">
    <source>
        <dbReference type="EMBL" id="UTH13777.1"/>
    </source>
</evidence>
<dbReference type="InterPro" id="IPR017588">
    <property type="entry name" value="UacT-like"/>
</dbReference>
<sequence length="422" mass="44710">MKNLLLSIQHLLAMYAGAIIVPIIVGGALHFTPQEIAYLVSIDIFMCGVATFLQVYKGIGIGLPVVLGCTFTAVTPMIIVGSKHGIGVLYGSLFVSGIIIVLIAPFFSYLVKIFPPVVTGSVVTIIGITLMPVAMNNLAGGQGSKDYGSPLNIMLGLITLIIILLIHRLSSGFIRSIAILLGLIAGTVIAAFFGLVHMDAVTQSNWFELPRPFRFSGFKFELGSILLFVIVGIVSLIESTGVYSALSEITKTPLTRKDIGKGYRAEGLAIILGSIFNAFPYTAYSQNVGLVSLSGVKSNKVMYGMVALLLFCGSIPKLGAIATIIPAAVLGGAMIAMFGMVMAYGVKMLGAIDFTKQDNLLIIAVSVGLGLGITTVPGAFSKFGNDFAWLTQNGIVLGTFTAIILNLLFNGFNNQQNTDYMK</sequence>
<keyword evidence="7 8" id="KW-0472">Membrane</keyword>
<dbReference type="GO" id="GO:0005886">
    <property type="term" value="C:plasma membrane"/>
    <property type="evidence" value="ECO:0007669"/>
    <property type="project" value="UniProtKB-SubCell"/>
</dbReference>
<reference evidence="9 11" key="1">
    <citation type="submission" date="2019-09" db="EMBL/GenBank/DDBJ databases">
        <authorList>
            <person name="Mazhar S."/>
            <person name="Altermann E."/>
            <person name="Hill C."/>
            <person name="Mcauliffe O."/>
        </authorList>
    </citation>
    <scope>NUCLEOTIDE SEQUENCE [LARGE SCALE GENOMIC DNA]</scope>
    <source>
        <strain evidence="9 11">ATCC 51831</strain>
    </source>
</reference>
<feature type="transmembrane region" description="Helical" evidence="8">
    <location>
        <begin position="324"/>
        <end position="346"/>
    </location>
</feature>
<dbReference type="NCBIfam" id="TIGR00801">
    <property type="entry name" value="ncs2"/>
    <property type="match status" value="1"/>
</dbReference>
<evidence type="ECO:0000256" key="6">
    <source>
        <dbReference type="ARBA" id="ARBA00022989"/>
    </source>
</evidence>
<organism evidence="10 12">
    <name type="scientific">Macrococcus equipercicus</name>
    <dbReference type="NCBI Taxonomy" id="69967"/>
    <lineage>
        <taxon>Bacteria</taxon>
        <taxon>Bacillati</taxon>
        <taxon>Bacillota</taxon>
        <taxon>Bacilli</taxon>
        <taxon>Bacillales</taxon>
        <taxon>Staphylococcaceae</taxon>
        <taxon>Macrococcus</taxon>
    </lineage>
</organism>
<evidence type="ECO:0000256" key="1">
    <source>
        <dbReference type="ARBA" id="ARBA00004651"/>
    </source>
</evidence>
<dbReference type="Pfam" id="PF00860">
    <property type="entry name" value="Xan_ur_permease"/>
    <property type="match status" value="1"/>
</dbReference>
<feature type="transmembrane region" description="Helical" evidence="8">
    <location>
        <begin position="36"/>
        <end position="56"/>
    </location>
</feature>
<feature type="transmembrane region" description="Helical" evidence="8">
    <location>
        <begin position="358"/>
        <end position="380"/>
    </location>
</feature>
<feature type="transmembrane region" description="Helical" evidence="8">
    <location>
        <begin position="12"/>
        <end position="30"/>
    </location>
</feature>
<feature type="transmembrane region" description="Helical" evidence="8">
    <location>
        <begin position="392"/>
        <end position="412"/>
    </location>
</feature>
<evidence type="ECO:0000256" key="3">
    <source>
        <dbReference type="ARBA" id="ARBA00022448"/>
    </source>
</evidence>
<evidence type="ECO:0000256" key="8">
    <source>
        <dbReference type="SAM" id="Phobius"/>
    </source>
</evidence>
<dbReference type="GO" id="GO:0042907">
    <property type="term" value="F:xanthine transmembrane transporter activity"/>
    <property type="evidence" value="ECO:0007669"/>
    <property type="project" value="TreeGrafter"/>
</dbReference>
<dbReference type="PROSITE" id="PS01116">
    <property type="entry name" value="XANTH_URACIL_PERMASE"/>
    <property type="match status" value="1"/>
</dbReference>
<feature type="transmembrane region" description="Helical" evidence="8">
    <location>
        <begin position="117"/>
        <end position="135"/>
    </location>
</feature>
<dbReference type="NCBIfam" id="TIGR03173">
    <property type="entry name" value="pbuX"/>
    <property type="match status" value="1"/>
</dbReference>
<dbReference type="InterPro" id="IPR006043">
    <property type="entry name" value="NCS2"/>
</dbReference>
<dbReference type="EMBL" id="SCWC02000003">
    <property type="protein sequence ID" value="KAA1039493.1"/>
    <property type="molecule type" value="Genomic_DNA"/>
</dbReference>
<dbReference type="PANTHER" id="PTHR42810:SF4">
    <property type="entry name" value="URIC ACID TRANSPORTER UACT"/>
    <property type="match status" value="1"/>
</dbReference>
<comment type="similarity">
    <text evidence="2">Belongs to the nucleobase:cation symporter-2 (NCS2) (TC 2.A.40) family.</text>
</comment>
<dbReference type="EMBL" id="CP073809">
    <property type="protein sequence ID" value="UTH13777.1"/>
    <property type="molecule type" value="Genomic_DNA"/>
</dbReference>
<proteinExistence type="inferred from homology"/>
<evidence type="ECO:0000256" key="4">
    <source>
        <dbReference type="ARBA" id="ARBA00022475"/>
    </source>
</evidence>
<evidence type="ECO:0000256" key="5">
    <source>
        <dbReference type="ARBA" id="ARBA00022692"/>
    </source>
</evidence>
<name>A0A9Q9BWJ5_9STAP</name>
<evidence type="ECO:0000256" key="2">
    <source>
        <dbReference type="ARBA" id="ARBA00008821"/>
    </source>
</evidence>
<dbReference type="PANTHER" id="PTHR42810">
    <property type="entry name" value="PURINE PERMEASE C1399.01C-RELATED"/>
    <property type="match status" value="1"/>
</dbReference>
<dbReference type="NCBIfam" id="NF037981">
    <property type="entry name" value="NCS2_1"/>
    <property type="match status" value="1"/>
</dbReference>
<accession>A0A9Q9BWJ5</accession>
<dbReference type="OrthoDB" id="9805749at2"/>
<evidence type="ECO:0000313" key="12">
    <source>
        <dbReference type="Proteomes" id="UP001057381"/>
    </source>
</evidence>
<evidence type="ECO:0000256" key="7">
    <source>
        <dbReference type="ARBA" id="ARBA00023136"/>
    </source>
</evidence>
<evidence type="ECO:0000313" key="11">
    <source>
        <dbReference type="Proteomes" id="UP000295735"/>
    </source>
</evidence>